<gene>
    <name evidence="2" type="ORF">FHS09_003270</name>
</gene>
<dbReference type="RefSeq" id="WP_183461726.1">
    <property type="nucleotide sequence ID" value="NZ_JACHWZ010000016.1"/>
</dbReference>
<comment type="caution">
    <text evidence="2">The sequence shown here is derived from an EMBL/GenBank/DDBJ whole genome shotgun (WGS) entry which is preliminary data.</text>
</comment>
<proteinExistence type="predicted"/>
<dbReference type="AlphaFoldDB" id="A0A7W4WF36"/>
<feature type="transmembrane region" description="Helical" evidence="1">
    <location>
        <begin position="12"/>
        <end position="31"/>
    </location>
</feature>
<evidence type="ECO:0000313" key="3">
    <source>
        <dbReference type="Proteomes" id="UP000535937"/>
    </source>
</evidence>
<keyword evidence="1" id="KW-0812">Transmembrane</keyword>
<evidence type="ECO:0000313" key="2">
    <source>
        <dbReference type="EMBL" id="MBB3062421.1"/>
    </source>
</evidence>
<dbReference type="GO" id="GO:0043683">
    <property type="term" value="P:type IV pilus assembly"/>
    <property type="evidence" value="ECO:0007669"/>
    <property type="project" value="InterPro"/>
</dbReference>
<keyword evidence="3" id="KW-1185">Reference proteome</keyword>
<dbReference type="InterPro" id="IPR012902">
    <property type="entry name" value="N_methyl_site"/>
</dbReference>
<sequence length="353" mass="37649">MRKQRGISLVELMVSITLGLILMTGVVQLFLSSRATFSTQQAASGVQESGRLAMEFISQDIRMAGFMGCMSRHTSLTNTLKQNDSLLYRFDVAIEGADISNDGGGKAPAGYPKDIVDGTDVLVVRGATGNSVGVTQNNNGAELFAEFTNREARACDGGADRLSGLCPNDVLVVSDCAKSRIFQAVQLTAADGDTEVNVVHSGKSSAAPGNAKASWGGTSLPPSAIFGPGSQIIQIQTSIYYIAEATSGRPALWRQVGNQDPRQLLVGIENMQLEYGEDTSGDGIPDNYRNAKDIADWNCVTGVRIQLLVASVDDNALPEPQAYTFAGTEEKDPGDRRLRHVFVSTVGIRSRLP</sequence>
<dbReference type="InterPro" id="IPR032092">
    <property type="entry name" value="PilW"/>
</dbReference>
<accession>A0A7W4WF36</accession>
<dbReference type="Pfam" id="PF07963">
    <property type="entry name" value="N_methyl"/>
    <property type="match status" value="1"/>
</dbReference>
<dbReference type="Proteomes" id="UP000535937">
    <property type="component" value="Unassembled WGS sequence"/>
</dbReference>
<evidence type="ECO:0000256" key="1">
    <source>
        <dbReference type="SAM" id="Phobius"/>
    </source>
</evidence>
<protein>
    <submittedName>
        <fullName evidence="2">Type IV pilus assembly protein PilW</fullName>
    </submittedName>
</protein>
<dbReference type="Pfam" id="PF16074">
    <property type="entry name" value="PilW"/>
    <property type="match status" value="1"/>
</dbReference>
<name>A0A7W4WF36_9GAMM</name>
<reference evidence="2 3" key="1">
    <citation type="submission" date="2020-08" db="EMBL/GenBank/DDBJ databases">
        <title>Genomic Encyclopedia of Type Strains, Phase III (KMG-III): the genomes of soil and plant-associated and newly described type strains.</title>
        <authorList>
            <person name="Whitman W."/>
        </authorList>
    </citation>
    <scope>NUCLEOTIDE SEQUENCE [LARGE SCALE GENOMIC DNA]</scope>
    <source>
        <strain evidence="2 3">CECT 8799</strain>
    </source>
</reference>
<organism evidence="2 3">
    <name type="scientific">Microbulbifer rhizosphaerae</name>
    <dbReference type="NCBI Taxonomy" id="1562603"/>
    <lineage>
        <taxon>Bacteria</taxon>
        <taxon>Pseudomonadati</taxon>
        <taxon>Pseudomonadota</taxon>
        <taxon>Gammaproteobacteria</taxon>
        <taxon>Cellvibrionales</taxon>
        <taxon>Microbulbiferaceae</taxon>
        <taxon>Microbulbifer</taxon>
    </lineage>
</organism>
<dbReference type="PROSITE" id="PS00409">
    <property type="entry name" value="PROKAR_NTER_METHYL"/>
    <property type="match status" value="1"/>
</dbReference>
<keyword evidence="1" id="KW-1133">Transmembrane helix</keyword>
<keyword evidence="1" id="KW-0472">Membrane</keyword>
<dbReference type="EMBL" id="JACHWZ010000016">
    <property type="protein sequence ID" value="MBB3062421.1"/>
    <property type="molecule type" value="Genomic_DNA"/>
</dbReference>